<gene>
    <name evidence="2" type="ORF">ASZ90_015966</name>
</gene>
<evidence type="ECO:0000256" key="1">
    <source>
        <dbReference type="SAM" id="Coils"/>
    </source>
</evidence>
<sequence>MSDVIEAIYHVGKPLVIASDVHEMPFSVEKIRRAFNGIPYTPRQDMSVETKLELTAPFPHRNDHERDALAAALDASRSYRNKFQNLLRRVPPGYDLDDIRAGIVRGQSLEQVLSEIKGKVVRPVDEAPKVEIDAVRDERIRILDGTVKRLKAVVQELQEELQQRDHEIIRLKARITKIRSQVDKEVRRSAEIVTRDAIIASLKKRLRREERTSGKLRRRMEKLRVFDETGIDTAAVLFKLLPSLTREGIRALADELGIRVGDLLFVPRIDVWGKNAARELAASGIDGLVARMPSTARFDPQLETIFREAAVPLLSAEAAGVVMKGGMVIADRTRLDAALQVWEDGQREYEREKKARLLEDIYREYRTERGKEMKKVG</sequence>
<proteinExistence type="predicted"/>
<comment type="caution">
    <text evidence="2">The sequence shown here is derived from an EMBL/GenBank/DDBJ whole genome shotgun (WGS) entry which is preliminary data.</text>
</comment>
<name>A0A0W8F0H9_9ZZZZ</name>
<protein>
    <submittedName>
        <fullName evidence="2">Uncharacterized protein</fullName>
    </submittedName>
</protein>
<dbReference type="Pfam" id="PF04312">
    <property type="entry name" value="DUF460"/>
    <property type="match status" value="1"/>
</dbReference>
<dbReference type="PANTHER" id="PTHR40707">
    <property type="entry name" value="POSSIBLE NUCLEASE OF RNASE H FOLD, RUVC/YQGF FAMILY"/>
    <property type="match status" value="1"/>
</dbReference>
<evidence type="ECO:0000313" key="2">
    <source>
        <dbReference type="EMBL" id="KUG14373.1"/>
    </source>
</evidence>
<dbReference type="EMBL" id="LNQE01001665">
    <property type="protein sequence ID" value="KUG14373.1"/>
    <property type="molecule type" value="Genomic_DNA"/>
</dbReference>
<dbReference type="InterPro" id="IPR007408">
    <property type="entry name" value="DUF460"/>
</dbReference>
<dbReference type="AlphaFoldDB" id="A0A0W8F0H9"/>
<feature type="coiled-coil region" evidence="1">
    <location>
        <begin position="140"/>
        <end position="174"/>
    </location>
</feature>
<keyword evidence="1" id="KW-0175">Coiled coil</keyword>
<reference evidence="2" key="1">
    <citation type="journal article" date="2015" name="Proc. Natl. Acad. Sci. U.S.A.">
        <title>Networks of energetic and metabolic interactions define dynamics in microbial communities.</title>
        <authorList>
            <person name="Embree M."/>
            <person name="Liu J.K."/>
            <person name="Al-Bassam M.M."/>
            <person name="Zengler K."/>
        </authorList>
    </citation>
    <scope>NUCLEOTIDE SEQUENCE</scope>
</reference>
<dbReference type="PANTHER" id="PTHR40707:SF1">
    <property type="entry name" value="DUF460 DOMAIN-CONTAINING PROTEIN"/>
    <property type="match status" value="1"/>
</dbReference>
<organism evidence="2">
    <name type="scientific">hydrocarbon metagenome</name>
    <dbReference type="NCBI Taxonomy" id="938273"/>
    <lineage>
        <taxon>unclassified sequences</taxon>
        <taxon>metagenomes</taxon>
        <taxon>ecological metagenomes</taxon>
    </lineage>
</organism>
<accession>A0A0W8F0H9</accession>